<accession>A0A182Q8A4</accession>
<dbReference type="Proteomes" id="UP000075886">
    <property type="component" value="Unassembled WGS sequence"/>
</dbReference>
<dbReference type="EnsemblMetazoa" id="AFAF005031-RA">
    <property type="protein sequence ID" value="AFAF005031-PA"/>
    <property type="gene ID" value="AFAF005031"/>
</dbReference>
<proteinExistence type="predicted"/>
<dbReference type="AlphaFoldDB" id="A0A182Q8A4"/>
<feature type="signal peptide" evidence="1">
    <location>
        <begin position="1"/>
        <end position="30"/>
    </location>
</feature>
<protein>
    <submittedName>
        <fullName evidence="2">Uncharacterized protein</fullName>
    </submittedName>
</protein>
<evidence type="ECO:0000313" key="2">
    <source>
        <dbReference type="EnsemblMetazoa" id="AFAF005031-PA"/>
    </source>
</evidence>
<sequence>MQTRTTGNISLTKMAFKFLTILALLACANANYIPTGLAVPFAGLHDYGAAVVSAPHIYGSILPTQTHPAHLVDPLARASHLQLLAPLFNNFVNPNVPVVGLPVPQGKTTLSKTFVSTPTYVTSHLSERVHSNERVEPTYGSGYVYGKNVINTVVPLHYGAHYAPQNVPYVAGLGQVY</sequence>
<keyword evidence="1" id="KW-0732">Signal</keyword>
<name>A0A182Q8A4_9DIPT</name>
<dbReference type="EMBL" id="AXCN02001779">
    <property type="status" value="NOT_ANNOTATED_CDS"/>
    <property type="molecule type" value="Genomic_DNA"/>
</dbReference>
<dbReference type="VEuPathDB" id="VectorBase:AFAF005031"/>
<keyword evidence="3" id="KW-1185">Reference proteome</keyword>
<organism evidence="2 3">
    <name type="scientific">Anopheles farauti</name>
    <dbReference type="NCBI Taxonomy" id="69004"/>
    <lineage>
        <taxon>Eukaryota</taxon>
        <taxon>Metazoa</taxon>
        <taxon>Ecdysozoa</taxon>
        <taxon>Arthropoda</taxon>
        <taxon>Hexapoda</taxon>
        <taxon>Insecta</taxon>
        <taxon>Pterygota</taxon>
        <taxon>Neoptera</taxon>
        <taxon>Endopterygota</taxon>
        <taxon>Diptera</taxon>
        <taxon>Nematocera</taxon>
        <taxon>Culicoidea</taxon>
        <taxon>Culicidae</taxon>
        <taxon>Anophelinae</taxon>
        <taxon>Anopheles</taxon>
    </lineage>
</organism>
<reference evidence="2" key="2">
    <citation type="submission" date="2020-05" db="UniProtKB">
        <authorList>
            <consortium name="EnsemblMetazoa"/>
        </authorList>
    </citation>
    <scope>IDENTIFICATION</scope>
    <source>
        <strain evidence="2">FAR1</strain>
    </source>
</reference>
<reference evidence="3" key="1">
    <citation type="submission" date="2014-01" db="EMBL/GenBank/DDBJ databases">
        <title>The Genome Sequence of Anopheles farauti FAR1 (V2).</title>
        <authorList>
            <consortium name="The Broad Institute Genomics Platform"/>
            <person name="Neafsey D.E."/>
            <person name="Besansky N."/>
            <person name="Howell P."/>
            <person name="Walton C."/>
            <person name="Young S.K."/>
            <person name="Zeng Q."/>
            <person name="Gargeya S."/>
            <person name="Fitzgerald M."/>
            <person name="Haas B."/>
            <person name="Abouelleil A."/>
            <person name="Allen A.W."/>
            <person name="Alvarado L."/>
            <person name="Arachchi H.M."/>
            <person name="Berlin A.M."/>
            <person name="Chapman S.B."/>
            <person name="Gainer-Dewar J."/>
            <person name="Goldberg J."/>
            <person name="Griggs A."/>
            <person name="Gujja S."/>
            <person name="Hansen M."/>
            <person name="Howarth C."/>
            <person name="Imamovic A."/>
            <person name="Ireland A."/>
            <person name="Larimer J."/>
            <person name="McCowan C."/>
            <person name="Murphy C."/>
            <person name="Pearson M."/>
            <person name="Poon T.W."/>
            <person name="Priest M."/>
            <person name="Roberts A."/>
            <person name="Saif S."/>
            <person name="Shea T."/>
            <person name="Sisk P."/>
            <person name="Sykes S."/>
            <person name="Wortman J."/>
            <person name="Nusbaum C."/>
            <person name="Birren B."/>
        </authorList>
    </citation>
    <scope>NUCLEOTIDE SEQUENCE [LARGE SCALE GENOMIC DNA]</scope>
    <source>
        <strain evidence="3">FAR1</strain>
    </source>
</reference>
<feature type="chain" id="PRO_5046689423" evidence="1">
    <location>
        <begin position="31"/>
        <end position="177"/>
    </location>
</feature>
<evidence type="ECO:0000256" key="1">
    <source>
        <dbReference type="SAM" id="SignalP"/>
    </source>
</evidence>
<evidence type="ECO:0000313" key="3">
    <source>
        <dbReference type="Proteomes" id="UP000075886"/>
    </source>
</evidence>